<dbReference type="GO" id="GO:0042742">
    <property type="term" value="P:defense response to bacterium"/>
    <property type="evidence" value="ECO:0007669"/>
    <property type="project" value="UniProtKB-KW"/>
</dbReference>
<dbReference type="InterPro" id="IPR051237">
    <property type="entry name" value="Ferric-chelate_Red/DefProt"/>
</dbReference>
<dbReference type="GO" id="GO:0016020">
    <property type="term" value="C:membrane"/>
    <property type="evidence" value="ECO:0007669"/>
    <property type="project" value="TreeGrafter"/>
</dbReference>
<comment type="subcellular location">
    <subcellularLocation>
        <location evidence="1">Secreted</location>
    </subcellularLocation>
</comment>
<keyword evidence="9" id="KW-1015">Disulfide bond</keyword>
<protein>
    <recommendedName>
        <fullName evidence="11">Reelin domain-containing protein</fullName>
    </recommendedName>
</protein>
<feature type="signal peptide" evidence="10">
    <location>
        <begin position="1"/>
        <end position="18"/>
    </location>
</feature>
<dbReference type="PROSITE" id="PS51019">
    <property type="entry name" value="REELIN"/>
    <property type="match status" value="1"/>
</dbReference>
<keyword evidence="5" id="KW-0399">Innate immunity</keyword>
<evidence type="ECO:0000256" key="6">
    <source>
        <dbReference type="ARBA" id="ARBA00022729"/>
    </source>
</evidence>
<name>A0A921ZKE2_MANSE</name>
<dbReference type="AlphaFoldDB" id="A0A921ZKE2"/>
<organism evidence="12 13">
    <name type="scientific">Manduca sexta</name>
    <name type="common">Tobacco hawkmoth</name>
    <name type="synonym">Tobacco hornworm</name>
    <dbReference type="NCBI Taxonomy" id="7130"/>
    <lineage>
        <taxon>Eukaryota</taxon>
        <taxon>Metazoa</taxon>
        <taxon>Ecdysozoa</taxon>
        <taxon>Arthropoda</taxon>
        <taxon>Hexapoda</taxon>
        <taxon>Insecta</taxon>
        <taxon>Pterygota</taxon>
        <taxon>Neoptera</taxon>
        <taxon>Endopterygota</taxon>
        <taxon>Lepidoptera</taxon>
        <taxon>Glossata</taxon>
        <taxon>Ditrysia</taxon>
        <taxon>Bombycoidea</taxon>
        <taxon>Sphingidae</taxon>
        <taxon>Sphinginae</taxon>
        <taxon>Sphingini</taxon>
        <taxon>Manduca</taxon>
    </lineage>
</organism>
<dbReference type="SMR" id="A0A921ZKE2"/>
<keyword evidence="6 10" id="KW-0732">Signal</keyword>
<evidence type="ECO:0000256" key="9">
    <source>
        <dbReference type="ARBA" id="ARBA00023157"/>
    </source>
</evidence>
<dbReference type="FunFam" id="2.60.40.4060:FF:000003">
    <property type="entry name" value="Ferric chelate reductase 1"/>
    <property type="match status" value="1"/>
</dbReference>
<keyword evidence="3" id="KW-0964">Secreted</keyword>
<dbReference type="EMBL" id="JH668618">
    <property type="protein sequence ID" value="KAG6459360.1"/>
    <property type="molecule type" value="Genomic_DNA"/>
</dbReference>
<dbReference type="OrthoDB" id="6418377at2759"/>
<keyword evidence="8" id="KW-0044">Antibiotic</keyword>
<evidence type="ECO:0000256" key="5">
    <source>
        <dbReference type="ARBA" id="ARBA00022588"/>
    </source>
</evidence>
<dbReference type="PANTHER" id="PTHR45828:SF9">
    <property type="entry name" value="CELL WALL INTEGRITY AND STRESS RESPONSE COMPONENT 4-LIKE-RELATED"/>
    <property type="match status" value="1"/>
</dbReference>
<feature type="chain" id="PRO_5037794560" description="Reelin domain-containing protein" evidence="10">
    <location>
        <begin position="19"/>
        <end position="166"/>
    </location>
</feature>
<feature type="domain" description="Reelin" evidence="11">
    <location>
        <begin position="5"/>
        <end position="166"/>
    </location>
</feature>
<gene>
    <name evidence="12" type="ORF">O3G_MSEX011343</name>
</gene>
<evidence type="ECO:0000256" key="1">
    <source>
        <dbReference type="ARBA" id="ARBA00004613"/>
    </source>
</evidence>
<dbReference type="CDD" id="cd08544">
    <property type="entry name" value="Reeler"/>
    <property type="match status" value="1"/>
</dbReference>
<sequence>MWFTYTFAMLLVAGYVSAYGSGAPQSACQDMIPRHPVGPQNTSAPYIITTSTKVVKAGTPMQVTISGKKPENTMRGILLQARQGDKIVGKFTLDDNDSFAQLLDCGEPGNAITHKRHPPEFDKQTVTFTWTPPADLNDNIRFRATIAYSGAVFWLGVESPVVKVVA</sequence>
<dbReference type="GO" id="GO:0045087">
    <property type="term" value="P:innate immune response"/>
    <property type="evidence" value="ECO:0007669"/>
    <property type="project" value="UniProtKB-KW"/>
</dbReference>
<dbReference type="InterPro" id="IPR002861">
    <property type="entry name" value="Reeler_dom"/>
</dbReference>
<evidence type="ECO:0000256" key="7">
    <source>
        <dbReference type="ARBA" id="ARBA00022859"/>
    </source>
</evidence>
<dbReference type="Gene3D" id="2.60.40.4060">
    <property type="entry name" value="Reeler domain"/>
    <property type="match status" value="1"/>
</dbReference>
<evidence type="ECO:0000256" key="2">
    <source>
        <dbReference type="ARBA" id="ARBA00008501"/>
    </source>
</evidence>
<dbReference type="Proteomes" id="UP000791440">
    <property type="component" value="Unassembled WGS sequence"/>
</dbReference>
<dbReference type="Pfam" id="PF02014">
    <property type="entry name" value="Reeler"/>
    <property type="match status" value="1"/>
</dbReference>
<evidence type="ECO:0000256" key="10">
    <source>
        <dbReference type="SAM" id="SignalP"/>
    </source>
</evidence>
<evidence type="ECO:0000256" key="4">
    <source>
        <dbReference type="ARBA" id="ARBA00022529"/>
    </source>
</evidence>
<dbReference type="PANTHER" id="PTHR45828">
    <property type="entry name" value="CYTOCHROME B561/FERRIC REDUCTASE TRANSMEMBRANE"/>
    <property type="match status" value="1"/>
</dbReference>
<evidence type="ECO:0000256" key="3">
    <source>
        <dbReference type="ARBA" id="ARBA00022525"/>
    </source>
</evidence>
<evidence type="ECO:0000259" key="11">
    <source>
        <dbReference type="PROSITE" id="PS51019"/>
    </source>
</evidence>
<reference evidence="12" key="1">
    <citation type="journal article" date="2016" name="Insect Biochem. Mol. Biol.">
        <title>Multifaceted biological insights from a draft genome sequence of the tobacco hornworm moth, Manduca sexta.</title>
        <authorList>
            <person name="Kanost M.R."/>
            <person name="Arrese E.L."/>
            <person name="Cao X."/>
            <person name="Chen Y.R."/>
            <person name="Chellapilla S."/>
            <person name="Goldsmith M.R."/>
            <person name="Grosse-Wilde E."/>
            <person name="Heckel D.G."/>
            <person name="Herndon N."/>
            <person name="Jiang H."/>
            <person name="Papanicolaou A."/>
            <person name="Qu J."/>
            <person name="Soulages J.L."/>
            <person name="Vogel H."/>
            <person name="Walters J."/>
            <person name="Waterhouse R.M."/>
            <person name="Ahn S.J."/>
            <person name="Almeida F.C."/>
            <person name="An C."/>
            <person name="Aqrawi P."/>
            <person name="Bretschneider A."/>
            <person name="Bryant W.B."/>
            <person name="Bucks S."/>
            <person name="Chao H."/>
            <person name="Chevignon G."/>
            <person name="Christen J.M."/>
            <person name="Clarke D.F."/>
            <person name="Dittmer N.T."/>
            <person name="Ferguson L.C.F."/>
            <person name="Garavelou S."/>
            <person name="Gordon K.H.J."/>
            <person name="Gunaratna R.T."/>
            <person name="Han Y."/>
            <person name="Hauser F."/>
            <person name="He Y."/>
            <person name="Heidel-Fischer H."/>
            <person name="Hirsh A."/>
            <person name="Hu Y."/>
            <person name="Jiang H."/>
            <person name="Kalra D."/>
            <person name="Klinner C."/>
            <person name="Konig C."/>
            <person name="Kovar C."/>
            <person name="Kroll A.R."/>
            <person name="Kuwar S.S."/>
            <person name="Lee S.L."/>
            <person name="Lehman R."/>
            <person name="Li K."/>
            <person name="Li Z."/>
            <person name="Liang H."/>
            <person name="Lovelace S."/>
            <person name="Lu Z."/>
            <person name="Mansfield J.H."/>
            <person name="McCulloch K.J."/>
            <person name="Mathew T."/>
            <person name="Morton B."/>
            <person name="Muzny D.M."/>
            <person name="Neunemann D."/>
            <person name="Ongeri F."/>
            <person name="Pauchet Y."/>
            <person name="Pu L.L."/>
            <person name="Pyrousis I."/>
            <person name="Rao X.J."/>
            <person name="Redding A."/>
            <person name="Roesel C."/>
            <person name="Sanchez-Gracia A."/>
            <person name="Schaack S."/>
            <person name="Shukla A."/>
            <person name="Tetreau G."/>
            <person name="Wang Y."/>
            <person name="Xiong G.H."/>
            <person name="Traut W."/>
            <person name="Walsh T.K."/>
            <person name="Worley K.C."/>
            <person name="Wu D."/>
            <person name="Wu W."/>
            <person name="Wu Y.Q."/>
            <person name="Zhang X."/>
            <person name="Zou Z."/>
            <person name="Zucker H."/>
            <person name="Briscoe A.D."/>
            <person name="Burmester T."/>
            <person name="Clem R.J."/>
            <person name="Feyereisen R."/>
            <person name="Grimmelikhuijzen C.J.P."/>
            <person name="Hamodrakas S.J."/>
            <person name="Hansson B.S."/>
            <person name="Huguet E."/>
            <person name="Jermiin L.S."/>
            <person name="Lan Q."/>
            <person name="Lehman H.K."/>
            <person name="Lorenzen M."/>
            <person name="Merzendorfer H."/>
            <person name="Michalopoulos I."/>
            <person name="Morton D.B."/>
            <person name="Muthukrishnan S."/>
            <person name="Oakeshott J.G."/>
            <person name="Palmer W."/>
            <person name="Park Y."/>
            <person name="Passarelli A.L."/>
            <person name="Rozas J."/>
            <person name="Schwartz L.M."/>
            <person name="Smith W."/>
            <person name="Southgate A."/>
            <person name="Vilcinskas A."/>
            <person name="Vogt R."/>
            <person name="Wang P."/>
            <person name="Werren J."/>
            <person name="Yu X.Q."/>
            <person name="Zhou J.J."/>
            <person name="Brown S.J."/>
            <person name="Scherer S.E."/>
            <person name="Richards S."/>
            <person name="Blissard G.W."/>
        </authorList>
    </citation>
    <scope>NUCLEOTIDE SEQUENCE</scope>
</reference>
<evidence type="ECO:0000256" key="8">
    <source>
        <dbReference type="ARBA" id="ARBA00023022"/>
    </source>
</evidence>
<dbReference type="GO" id="GO:0005576">
    <property type="term" value="C:extracellular region"/>
    <property type="evidence" value="ECO:0007669"/>
    <property type="project" value="UniProtKB-SubCell"/>
</dbReference>
<comment type="similarity">
    <text evidence="2">Belongs to the insect defense protein family.</text>
</comment>
<keyword evidence="4" id="KW-0929">Antimicrobial</keyword>
<dbReference type="GO" id="GO:0042832">
    <property type="term" value="P:defense response to protozoan"/>
    <property type="evidence" value="ECO:0007669"/>
    <property type="project" value="UniProtKB-ARBA"/>
</dbReference>
<accession>A0A921ZKE2</accession>
<evidence type="ECO:0000313" key="12">
    <source>
        <dbReference type="EMBL" id="KAG6459360.1"/>
    </source>
</evidence>
<evidence type="ECO:0000313" key="13">
    <source>
        <dbReference type="Proteomes" id="UP000791440"/>
    </source>
</evidence>
<proteinExistence type="inferred from homology"/>
<reference evidence="12" key="2">
    <citation type="submission" date="2020-12" db="EMBL/GenBank/DDBJ databases">
        <authorList>
            <person name="Kanost M."/>
        </authorList>
    </citation>
    <scope>NUCLEOTIDE SEQUENCE</scope>
</reference>
<keyword evidence="7" id="KW-0391">Immunity</keyword>
<keyword evidence="13" id="KW-1185">Reference proteome</keyword>
<comment type="caution">
    <text evidence="12">The sequence shown here is derived from an EMBL/GenBank/DDBJ whole genome shotgun (WGS) entry which is preliminary data.</text>
</comment>
<dbReference type="InterPro" id="IPR042307">
    <property type="entry name" value="Reeler_sf"/>
</dbReference>